<dbReference type="GO" id="GO:0006310">
    <property type="term" value="P:DNA recombination"/>
    <property type="evidence" value="ECO:0007669"/>
    <property type="project" value="UniProtKB-KW"/>
</dbReference>
<keyword evidence="4" id="KW-1185">Reference proteome</keyword>
<dbReference type="InterPro" id="IPR010998">
    <property type="entry name" value="Integrase_recombinase_N"/>
</dbReference>
<name>A0A290Z8A6_9PSEU</name>
<dbReference type="KEGG" id="apre:CNX65_19470"/>
<dbReference type="EMBL" id="CP023445">
    <property type="protein sequence ID" value="ATE55193.1"/>
    <property type="molecule type" value="Genomic_DNA"/>
</dbReference>
<evidence type="ECO:0000313" key="3">
    <source>
        <dbReference type="EMBL" id="ATE55193.1"/>
    </source>
</evidence>
<dbReference type="InterPro" id="IPR013762">
    <property type="entry name" value="Integrase-like_cat_sf"/>
</dbReference>
<sequence>MRELVQRLCARGVSAHVVHRSRAVLSAIFTTALWDHVIAQHPCAGIRGPVVPSKPVRVLEPGELDRLLAVLPGECWRLLVELAVESGVRWGELVELSAGIWTRAPAC</sequence>
<dbReference type="SUPFAM" id="SSF56349">
    <property type="entry name" value="DNA breaking-rejoining enzymes"/>
    <property type="match status" value="1"/>
</dbReference>
<evidence type="ECO:0000256" key="1">
    <source>
        <dbReference type="ARBA" id="ARBA00023125"/>
    </source>
</evidence>
<protein>
    <recommendedName>
        <fullName evidence="5">Tyr recombinase domain-containing protein</fullName>
    </recommendedName>
</protein>
<dbReference type="AlphaFoldDB" id="A0A290Z8A6"/>
<evidence type="ECO:0000313" key="4">
    <source>
        <dbReference type="Proteomes" id="UP000218505"/>
    </source>
</evidence>
<dbReference type="GO" id="GO:0015074">
    <property type="term" value="P:DNA integration"/>
    <property type="evidence" value="ECO:0007669"/>
    <property type="project" value="InterPro"/>
</dbReference>
<dbReference type="Proteomes" id="UP000218505">
    <property type="component" value="Chromosome"/>
</dbReference>
<dbReference type="Gene3D" id="1.10.150.130">
    <property type="match status" value="1"/>
</dbReference>
<proteinExistence type="predicted"/>
<evidence type="ECO:0008006" key="5">
    <source>
        <dbReference type="Google" id="ProtNLM"/>
    </source>
</evidence>
<evidence type="ECO:0000256" key="2">
    <source>
        <dbReference type="ARBA" id="ARBA00023172"/>
    </source>
</evidence>
<keyword evidence="1" id="KW-0238">DNA-binding</keyword>
<dbReference type="InterPro" id="IPR011010">
    <property type="entry name" value="DNA_brk_join_enz"/>
</dbReference>
<dbReference type="GO" id="GO:0003677">
    <property type="term" value="F:DNA binding"/>
    <property type="evidence" value="ECO:0007669"/>
    <property type="project" value="UniProtKB-KW"/>
</dbReference>
<dbReference type="Gene3D" id="1.10.443.10">
    <property type="entry name" value="Intergrase catalytic core"/>
    <property type="match status" value="1"/>
</dbReference>
<keyword evidence="2" id="KW-0233">DNA recombination</keyword>
<reference evidence="3" key="1">
    <citation type="submission" date="2017-09" db="EMBL/GenBank/DDBJ databases">
        <title>Complete Genome Sequence of ansamitocin-producing Bacterium Actinosynnema pretiosum X47.</title>
        <authorList>
            <person name="Cao G."/>
            <person name="Zong G."/>
            <person name="Zhong C."/>
            <person name="Fu J."/>
        </authorList>
    </citation>
    <scope>NUCLEOTIDE SEQUENCE [LARGE SCALE GENOMIC DNA]</scope>
    <source>
        <strain evidence="3">X47</strain>
    </source>
</reference>
<accession>A0A290Z8A6</accession>
<gene>
    <name evidence="3" type="ORF">CNX65_19470</name>
</gene>
<organism evidence="3 4">
    <name type="scientific">Actinosynnema pretiosum</name>
    <dbReference type="NCBI Taxonomy" id="42197"/>
    <lineage>
        <taxon>Bacteria</taxon>
        <taxon>Bacillati</taxon>
        <taxon>Actinomycetota</taxon>
        <taxon>Actinomycetes</taxon>
        <taxon>Pseudonocardiales</taxon>
        <taxon>Pseudonocardiaceae</taxon>
        <taxon>Actinosynnema</taxon>
    </lineage>
</organism>